<keyword evidence="3" id="KW-1185">Reference proteome</keyword>
<organism evidence="2 3">
    <name type="scientific">Coemansia javaensis</name>
    <dbReference type="NCBI Taxonomy" id="2761396"/>
    <lineage>
        <taxon>Eukaryota</taxon>
        <taxon>Fungi</taxon>
        <taxon>Fungi incertae sedis</taxon>
        <taxon>Zoopagomycota</taxon>
        <taxon>Kickxellomycotina</taxon>
        <taxon>Kickxellomycetes</taxon>
        <taxon>Kickxellales</taxon>
        <taxon>Kickxellaceae</taxon>
        <taxon>Coemansia</taxon>
    </lineage>
</organism>
<feature type="compositionally biased region" description="Basic and acidic residues" evidence="1">
    <location>
        <begin position="8"/>
        <end position="44"/>
    </location>
</feature>
<dbReference type="Proteomes" id="UP001140217">
    <property type="component" value="Unassembled WGS sequence"/>
</dbReference>
<accession>A0A9W8HDU7</accession>
<comment type="caution">
    <text evidence="2">The sequence shown here is derived from an EMBL/GenBank/DDBJ whole genome shotgun (WGS) entry which is preliminary data.</text>
</comment>
<evidence type="ECO:0000256" key="1">
    <source>
        <dbReference type="SAM" id="MobiDB-lite"/>
    </source>
</evidence>
<feature type="compositionally biased region" description="Acidic residues" evidence="1">
    <location>
        <begin position="64"/>
        <end position="80"/>
    </location>
</feature>
<evidence type="ECO:0000313" key="3">
    <source>
        <dbReference type="Proteomes" id="UP001140217"/>
    </source>
</evidence>
<dbReference type="EMBL" id="JANBUL010000097">
    <property type="protein sequence ID" value="KAJ2781645.1"/>
    <property type="molecule type" value="Genomic_DNA"/>
</dbReference>
<sequence>MPTTAATADREARRQARHRGNPERARFHRQPDADEFVIRVREVEEAGDDVPDLVGPGLGSALDPDPDPEPESAVEPEPDAELERGLRRISLGRDAAADAAGHCAGRPAHDDNDQASAAPGTEAPDSGDAEAAAAAAPSGGKGEAKQKGARRRQQQQQQQQQQRRRRAGISTDEIEQVVRDMPPRMTRSMARKVGVQKPRRHFGEGVTTTQILWPVKSDAEAP</sequence>
<evidence type="ECO:0000313" key="2">
    <source>
        <dbReference type="EMBL" id="KAJ2781645.1"/>
    </source>
</evidence>
<feature type="compositionally biased region" description="Low complexity" evidence="1">
    <location>
        <begin position="123"/>
        <end position="138"/>
    </location>
</feature>
<feature type="region of interest" description="Disordered" evidence="1">
    <location>
        <begin position="1"/>
        <end position="206"/>
    </location>
</feature>
<dbReference type="OrthoDB" id="5587341at2759"/>
<reference evidence="2" key="1">
    <citation type="submission" date="2022-07" db="EMBL/GenBank/DDBJ databases">
        <title>Phylogenomic reconstructions and comparative analyses of Kickxellomycotina fungi.</title>
        <authorList>
            <person name="Reynolds N.K."/>
            <person name="Stajich J.E."/>
            <person name="Barry K."/>
            <person name="Grigoriev I.V."/>
            <person name="Crous P."/>
            <person name="Smith M.E."/>
        </authorList>
    </citation>
    <scope>NUCLEOTIDE SEQUENCE</scope>
    <source>
        <strain evidence="2">NBRC 105414</strain>
    </source>
</reference>
<dbReference type="AlphaFoldDB" id="A0A9W8HDU7"/>
<name>A0A9W8HDU7_9FUNG</name>
<proteinExistence type="predicted"/>
<gene>
    <name evidence="2" type="ORF">H4R18_002747</name>
</gene>
<protein>
    <submittedName>
        <fullName evidence="2">Uncharacterized protein</fullName>
    </submittedName>
</protein>